<evidence type="ECO:0000256" key="7">
    <source>
        <dbReference type="ARBA" id="ARBA00022679"/>
    </source>
</evidence>
<comment type="catalytic activity">
    <reaction evidence="9">
        <text>(6R)-5,10-methylene-5,6,7,8-tetrahydrofolate + glycine + H2O = (6S)-5,6,7,8-tetrahydrofolate + L-serine</text>
        <dbReference type="Rhea" id="RHEA:15481"/>
        <dbReference type="ChEBI" id="CHEBI:15377"/>
        <dbReference type="ChEBI" id="CHEBI:15636"/>
        <dbReference type="ChEBI" id="CHEBI:33384"/>
        <dbReference type="ChEBI" id="CHEBI:57305"/>
        <dbReference type="ChEBI" id="CHEBI:57453"/>
        <dbReference type="EC" id="2.1.2.1"/>
    </reaction>
</comment>
<dbReference type="UniPathway" id="UPA00193"/>
<dbReference type="GO" id="GO:0004372">
    <property type="term" value="F:glycine hydroxymethyltransferase activity"/>
    <property type="evidence" value="ECO:0007669"/>
    <property type="project" value="UniProtKB-UniRule"/>
</dbReference>
<evidence type="ECO:0000256" key="4">
    <source>
        <dbReference type="ARBA" id="ARBA00011738"/>
    </source>
</evidence>
<evidence type="ECO:0000313" key="12">
    <source>
        <dbReference type="EMBL" id="SEK30832.1"/>
    </source>
</evidence>
<dbReference type="InterPro" id="IPR039429">
    <property type="entry name" value="SHMT-like_dom"/>
</dbReference>
<feature type="site" description="Plays an important role in substrate specificity" evidence="9">
    <location>
        <position position="221"/>
    </location>
</feature>
<dbReference type="Pfam" id="PF00464">
    <property type="entry name" value="SHMT"/>
    <property type="match status" value="1"/>
</dbReference>
<comment type="pathway">
    <text evidence="9">One-carbon metabolism; tetrahydrofolate interconversion.</text>
</comment>
<dbReference type="InterPro" id="IPR019798">
    <property type="entry name" value="Ser_HO-MeTrfase_PLP_BS"/>
</dbReference>
<dbReference type="EC" id="2.1.2.1" evidence="9"/>
<accession>A0A1H7G224</accession>
<evidence type="ECO:0000313" key="13">
    <source>
        <dbReference type="Proteomes" id="UP000198916"/>
    </source>
</evidence>
<dbReference type="InterPro" id="IPR015424">
    <property type="entry name" value="PyrdxlP-dep_Trfase"/>
</dbReference>
<feature type="domain" description="Serine hydroxymethyltransferase-like" evidence="11">
    <location>
        <begin position="3"/>
        <end position="392"/>
    </location>
</feature>
<feature type="modified residue" description="N6-(pyridoxal phosphate)lysine" evidence="9 10">
    <location>
        <position position="222"/>
    </location>
</feature>
<dbReference type="GO" id="GO:0005829">
    <property type="term" value="C:cytosol"/>
    <property type="evidence" value="ECO:0007669"/>
    <property type="project" value="TreeGrafter"/>
</dbReference>
<dbReference type="PANTHER" id="PTHR11680:SF35">
    <property type="entry name" value="SERINE HYDROXYMETHYLTRANSFERASE 1"/>
    <property type="match status" value="1"/>
</dbReference>
<comment type="pathway">
    <text evidence="9">Amino-acid biosynthesis; glycine biosynthesis; glycine from L-serine: step 1/1.</text>
</comment>
<evidence type="ECO:0000256" key="1">
    <source>
        <dbReference type="ARBA" id="ARBA00001933"/>
    </source>
</evidence>
<dbReference type="PROSITE" id="PS00096">
    <property type="entry name" value="SHMT"/>
    <property type="match status" value="1"/>
</dbReference>
<evidence type="ECO:0000259" key="11">
    <source>
        <dbReference type="Pfam" id="PF00464"/>
    </source>
</evidence>
<evidence type="ECO:0000256" key="5">
    <source>
        <dbReference type="ARBA" id="ARBA00022490"/>
    </source>
</evidence>
<dbReference type="STRING" id="332977.SAMN05421740_101500"/>
<dbReference type="FunFam" id="3.40.640.10:FF:000001">
    <property type="entry name" value="Serine hydroxymethyltransferase"/>
    <property type="match status" value="1"/>
</dbReference>
<evidence type="ECO:0000256" key="8">
    <source>
        <dbReference type="ARBA" id="ARBA00022898"/>
    </source>
</evidence>
<dbReference type="GO" id="GO:0030170">
    <property type="term" value="F:pyridoxal phosphate binding"/>
    <property type="evidence" value="ECO:0007669"/>
    <property type="project" value="UniProtKB-UniRule"/>
</dbReference>
<dbReference type="PANTHER" id="PTHR11680">
    <property type="entry name" value="SERINE HYDROXYMETHYLTRANSFERASE"/>
    <property type="match status" value="1"/>
</dbReference>
<keyword evidence="13" id="KW-1185">Reference proteome</keyword>
<name>A0A1H7G224_9SPHI</name>
<feature type="binding site" evidence="9">
    <location>
        <position position="113"/>
    </location>
    <ligand>
        <name>(6S)-5,6,7,8-tetrahydrofolate</name>
        <dbReference type="ChEBI" id="CHEBI:57453"/>
    </ligand>
</feature>
<evidence type="ECO:0000256" key="3">
    <source>
        <dbReference type="ARBA" id="ARBA00006376"/>
    </source>
</evidence>
<dbReference type="InterPro" id="IPR015422">
    <property type="entry name" value="PyrdxlP-dep_Trfase_small"/>
</dbReference>
<keyword evidence="6 9" id="KW-0554">One-carbon metabolism</keyword>
<evidence type="ECO:0000256" key="2">
    <source>
        <dbReference type="ARBA" id="ARBA00004496"/>
    </source>
</evidence>
<protein>
    <recommendedName>
        <fullName evidence="9">Serine hydroxymethyltransferase</fullName>
        <shortName evidence="9">SHMT</shortName>
        <shortName evidence="9">Serine methylase</shortName>
        <ecNumber evidence="9">2.1.2.1</ecNumber>
    </recommendedName>
</protein>
<sequence>MRRDETIFNLINQELARQEEGIELIASENFVSKQVMEAAGSVLTNKYAEGLPGKRYYGGCEIVDEVETIAIERAKQLFNAEWVNVQPHSGAQANAAVFLALLQPGDKILGFDLSHGGHLTHGSPVNFSGKLYQPLFYGVDKETGLIAYKQLEEIALQEKPKVIICGASAYSRDWDYAFIRQVADEIGALVVADISHPAGLIARGLLNDPLPHCHVVTTTTHKTLRGPRGGLIMVGKDFENPWGIKTPKGEIRSITSLLDLAVFPGTQGGPLEHIIAAKAIAFGEALSEEYMEYIIQVKKNAATLAKVFVDKGYNIISGGTDNHLMLIDLRNKGISGKAAEVALGKAGITINKNMVPFDDKSPFVTSGIRLGTAAITTRGLKEDRMVEIAEMIDVALIKHDDDTALGKIHNKVKMLMAEYPLYK</sequence>
<comment type="caution">
    <text evidence="9">Lacks conserved residue(s) required for the propagation of feature annotation.</text>
</comment>
<dbReference type="GO" id="GO:0035999">
    <property type="term" value="P:tetrahydrofolate interconversion"/>
    <property type="evidence" value="ECO:0007669"/>
    <property type="project" value="UniProtKB-UniRule"/>
</dbReference>
<dbReference type="Proteomes" id="UP000198916">
    <property type="component" value="Unassembled WGS sequence"/>
</dbReference>
<comment type="function">
    <text evidence="9">Catalyzes the reversible interconversion of serine and glycine with tetrahydrofolate (THF) serving as the one-carbon carrier. This reaction serves as the major source of one-carbon groups required for the biosynthesis of purines, thymidylate, methionine, and other important biomolecules. Also exhibits THF-independent aldolase activity toward beta-hydroxyamino acids, producing glycine and aldehydes, via a retro-aldol mechanism.</text>
</comment>
<dbReference type="Gene3D" id="3.90.1150.10">
    <property type="entry name" value="Aspartate Aminotransferase, domain 1"/>
    <property type="match status" value="1"/>
</dbReference>
<organism evidence="12 13">
    <name type="scientific">Parapedobacter koreensis</name>
    <dbReference type="NCBI Taxonomy" id="332977"/>
    <lineage>
        <taxon>Bacteria</taxon>
        <taxon>Pseudomonadati</taxon>
        <taxon>Bacteroidota</taxon>
        <taxon>Sphingobacteriia</taxon>
        <taxon>Sphingobacteriales</taxon>
        <taxon>Sphingobacteriaceae</taxon>
        <taxon>Parapedobacter</taxon>
    </lineage>
</organism>
<keyword evidence="5 9" id="KW-0963">Cytoplasm</keyword>
<comment type="subunit">
    <text evidence="4 9">Homodimer.</text>
</comment>
<dbReference type="GO" id="GO:0032259">
    <property type="term" value="P:methylation"/>
    <property type="evidence" value="ECO:0007669"/>
    <property type="project" value="UniProtKB-KW"/>
</dbReference>
<dbReference type="InterPro" id="IPR015421">
    <property type="entry name" value="PyrdxlP-dep_Trfase_major"/>
</dbReference>
<dbReference type="NCBIfam" id="NF000586">
    <property type="entry name" value="PRK00011.1"/>
    <property type="match status" value="1"/>
</dbReference>
<dbReference type="AlphaFoldDB" id="A0A1H7G224"/>
<dbReference type="GO" id="GO:0008168">
    <property type="term" value="F:methyltransferase activity"/>
    <property type="evidence" value="ECO:0007669"/>
    <property type="project" value="UniProtKB-KW"/>
</dbReference>
<keyword evidence="8 9" id="KW-0663">Pyridoxal phosphate</keyword>
<dbReference type="PIRSF" id="PIRSF000412">
    <property type="entry name" value="SHMT"/>
    <property type="match status" value="1"/>
</dbReference>
<feature type="binding site" evidence="9">
    <location>
        <begin position="361"/>
        <end position="363"/>
    </location>
    <ligand>
        <name>(6S)-5,6,7,8-tetrahydrofolate</name>
        <dbReference type="ChEBI" id="CHEBI:57453"/>
    </ligand>
</feature>
<dbReference type="SUPFAM" id="SSF53383">
    <property type="entry name" value="PLP-dependent transferases"/>
    <property type="match status" value="1"/>
</dbReference>
<keyword evidence="12" id="KW-0489">Methyltransferase</keyword>
<comment type="subcellular location">
    <subcellularLocation>
        <location evidence="2 9">Cytoplasm</location>
    </subcellularLocation>
</comment>
<dbReference type="RefSeq" id="WP_090602487.1">
    <property type="nucleotide sequence ID" value="NZ_FNZR01000001.1"/>
</dbReference>
<dbReference type="Gene3D" id="3.40.640.10">
    <property type="entry name" value="Type I PLP-dependent aspartate aminotransferase-like (Major domain)"/>
    <property type="match status" value="1"/>
</dbReference>
<gene>
    <name evidence="9" type="primary">glyA</name>
    <name evidence="12" type="ORF">SAMN05421740_101500</name>
</gene>
<reference evidence="13" key="1">
    <citation type="submission" date="2016-10" db="EMBL/GenBank/DDBJ databases">
        <authorList>
            <person name="Varghese N."/>
            <person name="Submissions S."/>
        </authorList>
    </citation>
    <scope>NUCLEOTIDE SEQUENCE [LARGE SCALE GENOMIC DNA]</scope>
    <source>
        <strain evidence="13">Jip14</strain>
    </source>
</reference>
<comment type="similarity">
    <text evidence="3 9">Belongs to the SHMT family.</text>
</comment>
<evidence type="ECO:0000256" key="9">
    <source>
        <dbReference type="HAMAP-Rule" id="MF_00051"/>
    </source>
</evidence>
<dbReference type="UniPathway" id="UPA00288">
    <property type="reaction ID" value="UER01023"/>
</dbReference>
<dbReference type="InterPro" id="IPR001085">
    <property type="entry name" value="Ser_HO-MeTrfase"/>
</dbReference>
<keyword evidence="7 9" id="KW-0808">Transferase</keyword>
<evidence type="ECO:0000256" key="6">
    <source>
        <dbReference type="ARBA" id="ARBA00022563"/>
    </source>
</evidence>
<evidence type="ECO:0000256" key="10">
    <source>
        <dbReference type="PIRSR" id="PIRSR000412-50"/>
    </source>
</evidence>
<dbReference type="OrthoDB" id="9803846at2"/>
<keyword evidence="9" id="KW-0028">Amino-acid biosynthesis</keyword>
<dbReference type="HAMAP" id="MF_00051">
    <property type="entry name" value="SHMT"/>
    <property type="match status" value="1"/>
</dbReference>
<dbReference type="EMBL" id="FNZR01000001">
    <property type="protein sequence ID" value="SEK30832.1"/>
    <property type="molecule type" value="Genomic_DNA"/>
</dbReference>
<dbReference type="GO" id="GO:0019264">
    <property type="term" value="P:glycine biosynthetic process from serine"/>
    <property type="evidence" value="ECO:0007669"/>
    <property type="project" value="UniProtKB-UniRule"/>
</dbReference>
<dbReference type="CDD" id="cd00378">
    <property type="entry name" value="SHMT"/>
    <property type="match status" value="1"/>
</dbReference>
<feature type="binding site" evidence="9">
    <location>
        <begin position="117"/>
        <end position="119"/>
    </location>
    <ligand>
        <name>(6S)-5,6,7,8-tetrahydrofolate</name>
        <dbReference type="ChEBI" id="CHEBI:57453"/>
    </ligand>
</feature>
<dbReference type="InterPro" id="IPR049943">
    <property type="entry name" value="Ser_HO-MeTrfase-like"/>
</dbReference>
<comment type="cofactor">
    <cofactor evidence="1 9 10">
        <name>pyridoxal 5'-phosphate</name>
        <dbReference type="ChEBI" id="CHEBI:597326"/>
    </cofactor>
</comment>
<proteinExistence type="inferred from homology"/>